<gene>
    <name evidence="1" type="ORF">FUAX_11580</name>
</gene>
<accession>A0AAU9D783</accession>
<dbReference type="AlphaFoldDB" id="A0AAU9D783"/>
<proteinExistence type="predicted"/>
<sequence>MQWFSVLLKKKSISDLYHQNFRGKNLNLLEREYLQTPNM</sequence>
<dbReference type="KEGG" id="fax:FUAX_11580"/>
<dbReference type="Proteomes" id="UP001348817">
    <property type="component" value="Chromosome"/>
</dbReference>
<keyword evidence="2" id="KW-1185">Reference proteome</keyword>
<organism evidence="1 2">
    <name type="scientific">Fulvitalea axinellae</name>
    <dbReference type="NCBI Taxonomy" id="1182444"/>
    <lineage>
        <taxon>Bacteria</taxon>
        <taxon>Pseudomonadati</taxon>
        <taxon>Bacteroidota</taxon>
        <taxon>Cytophagia</taxon>
        <taxon>Cytophagales</taxon>
        <taxon>Persicobacteraceae</taxon>
        <taxon>Fulvitalea</taxon>
    </lineage>
</organism>
<evidence type="ECO:0000313" key="2">
    <source>
        <dbReference type="Proteomes" id="UP001348817"/>
    </source>
</evidence>
<reference evidence="1 2" key="1">
    <citation type="submission" date="2021-12" db="EMBL/GenBank/DDBJ databases">
        <title>Genome sequencing of bacteria with rrn-lacking chromosome and rrn-plasmid.</title>
        <authorList>
            <person name="Anda M."/>
            <person name="Iwasaki W."/>
        </authorList>
    </citation>
    <scope>NUCLEOTIDE SEQUENCE [LARGE SCALE GENOMIC DNA]</scope>
    <source>
        <strain evidence="1 2">DSM 100852</strain>
    </source>
</reference>
<protein>
    <submittedName>
        <fullName evidence="1">Uncharacterized protein</fullName>
    </submittedName>
</protein>
<name>A0AAU9D783_9BACT</name>
<dbReference type="EMBL" id="AP025314">
    <property type="protein sequence ID" value="BDD08726.1"/>
    <property type="molecule type" value="Genomic_DNA"/>
</dbReference>
<evidence type="ECO:0000313" key="1">
    <source>
        <dbReference type="EMBL" id="BDD08726.1"/>
    </source>
</evidence>